<evidence type="ECO:0000256" key="1">
    <source>
        <dbReference type="ARBA" id="ARBA00007435"/>
    </source>
</evidence>
<feature type="domain" description="GIY-YIG" evidence="2">
    <location>
        <begin position="1"/>
        <end position="77"/>
    </location>
</feature>
<dbReference type="CDD" id="cd10456">
    <property type="entry name" value="GIY-YIG_UPF0213"/>
    <property type="match status" value="1"/>
</dbReference>
<dbReference type="AlphaFoldDB" id="A0AAJ5VWC7"/>
<dbReference type="PROSITE" id="PS50164">
    <property type="entry name" value="GIY_YIG"/>
    <property type="match status" value="1"/>
</dbReference>
<dbReference type="PANTHER" id="PTHR34477">
    <property type="entry name" value="UPF0213 PROTEIN YHBQ"/>
    <property type="match status" value="1"/>
</dbReference>
<dbReference type="Pfam" id="PF01541">
    <property type="entry name" value="GIY-YIG"/>
    <property type="match status" value="1"/>
</dbReference>
<organism evidence="3 4">
    <name type="scientific">Candidatus Devosia phytovorans</name>
    <dbReference type="NCBI Taxonomy" id="3121372"/>
    <lineage>
        <taxon>Bacteria</taxon>
        <taxon>Pseudomonadati</taxon>
        <taxon>Pseudomonadota</taxon>
        <taxon>Alphaproteobacteria</taxon>
        <taxon>Hyphomicrobiales</taxon>
        <taxon>Devosiaceae</taxon>
        <taxon>Devosia</taxon>
    </lineage>
</organism>
<dbReference type="Gene3D" id="3.40.1440.10">
    <property type="entry name" value="GIY-YIG endonuclease"/>
    <property type="match status" value="1"/>
</dbReference>
<protein>
    <submittedName>
        <fullName evidence="3">GIY-YIG nuclease family protein</fullName>
    </submittedName>
</protein>
<comment type="similarity">
    <text evidence="1">Belongs to the UPF0213 family.</text>
</comment>
<evidence type="ECO:0000259" key="2">
    <source>
        <dbReference type="PROSITE" id="PS50164"/>
    </source>
</evidence>
<evidence type="ECO:0000313" key="3">
    <source>
        <dbReference type="EMBL" id="WEK05311.1"/>
    </source>
</evidence>
<evidence type="ECO:0000313" key="4">
    <source>
        <dbReference type="Proteomes" id="UP001217476"/>
    </source>
</evidence>
<dbReference type="InterPro" id="IPR050190">
    <property type="entry name" value="UPF0213_domain"/>
</dbReference>
<proteinExistence type="inferred from homology"/>
<name>A0AAJ5VWC7_9HYPH</name>
<dbReference type="Proteomes" id="UP001217476">
    <property type="component" value="Chromosome"/>
</dbReference>
<dbReference type="InterPro" id="IPR035901">
    <property type="entry name" value="GIY-YIG_endonuc_sf"/>
</dbReference>
<dbReference type="SUPFAM" id="SSF82771">
    <property type="entry name" value="GIY-YIG endonuclease"/>
    <property type="match status" value="1"/>
</dbReference>
<gene>
    <name evidence="3" type="ORF">P0Y65_03360</name>
</gene>
<dbReference type="PANTHER" id="PTHR34477:SF1">
    <property type="entry name" value="UPF0213 PROTEIN YHBQ"/>
    <property type="match status" value="1"/>
</dbReference>
<accession>A0AAJ5VWC7</accession>
<dbReference type="EMBL" id="CP119312">
    <property type="protein sequence ID" value="WEK05311.1"/>
    <property type="molecule type" value="Genomic_DNA"/>
</dbReference>
<sequence length="95" mass="11428">MDVFVYMLRCADGSYYVGLTKQDPEARLWEHNNKIYPGYTSTRTPVEMVFMEHYERIIDAIERERQIKKWSRRKKEALIRGDYEALPDLASRPKR</sequence>
<reference evidence="3" key="1">
    <citation type="submission" date="2023-03" db="EMBL/GenBank/DDBJ databases">
        <title>Andean soil-derived lignocellulolytic bacterial consortium as a source of novel taxa and putative plastic-active enzymes.</title>
        <authorList>
            <person name="Diaz-Garcia L."/>
            <person name="Chuvochina M."/>
            <person name="Feuerriegel G."/>
            <person name="Bunk B."/>
            <person name="Sproer C."/>
            <person name="Streit W.R."/>
            <person name="Rodriguez L.M."/>
            <person name="Overmann J."/>
            <person name="Jimenez D.J."/>
        </authorList>
    </citation>
    <scope>NUCLEOTIDE SEQUENCE</scope>
    <source>
        <strain evidence="3">MAG 4196</strain>
    </source>
</reference>
<dbReference type="InterPro" id="IPR000305">
    <property type="entry name" value="GIY-YIG_endonuc"/>
</dbReference>